<keyword evidence="2" id="KW-0808">Transferase</keyword>
<protein>
    <submittedName>
        <fullName evidence="2">Group II intron reverse transcriptase/maturase</fullName>
    </submittedName>
</protein>
<dbReference type="EMBL" id="DUJU01000056">
    <property type="protein sequence ID" value="HIH93452.1"/>
    <property type="molecule type" value="Genomic_DNA"/>
</dbReference>
<dbReference type="PROSITE" id="PS50878">
    <property type="entry name" value="RT_POL"/>
    <property type="match status" value="1"/>
</dbReference>
<evidence type="ECO:0000313" key="3">
    <source>
        <dbReference type="Proteomes" id="UP000600774"/>
    </source>
</evidence>
<evidence type="ECO:0000313" key="2">
    <source>
        <dbReference type="EMBL" id="HIH93452.1"/>
    </source>
</evidence>
<gene>
    <name evidence="2" type="ORF">HA338_05250</name>
</gene>
<keyword evidence="2" id="KW-0695">RNA-directed DNA polymerase</keyword>
<accession>A0A832VY29</accession>
<organism evidence="2 3">
    <name type="scientific">Methanosarcina acetivorans</name>
    <dbReference type="NCBI Taxonomy" id="2214"/>
    <lineage>
        <taxon>Archaea</taxon>
        <taxon>Methanobacteriati</taxon>
        <taxon>Methanobacteriota</taxon>
        <taxon>Stenosarchaea group</taxon>
        <taxon>Methanomicrobia</taxon>
        <taxon>Methanosarcinales</taxon>
        <taxon>Methanosarcinaceae</taxon>
        <taxon>Methanosarcina</taxon>
    </lineage>
</organism>
<dbReference type="Pfam" id="PF13655">
    <property type="entry name" value="RVT_N"/>
    <property type="match status" value="1"/>
</dbReference>
<dbReference type="Pfam" id="PF00078">
    <property type="entry name" value="RVT_1"/>
    <property type="match status" value="1"/>
</dbReference>
<dbReference type="SUPFAM" id="SSF56672">
    <property type="entry name" value="DNA/RNA polymerases"/>
    <property type="match status" value="1"/>
</dbReference>
<sequence>MNVRKPEITSVTDLTDKELTQQWKSIDWKRVKEVVNNLQSRIASAAKNGKWITVNKLSRLLTRSLYAKLLSVRKVTTNKGSRTPGIDGIIWSSSADKMRSALQLTNKGYRAKPLTRKYIRKKNGKLRPLSIPTMYDRAMQTLHSLVLGPIESAIGDKTSFGFKPYRSTKDAYAYLHICLSKKIAPEWIVEGDIKACFDEINHTWILDNIPMDKRILKEFLKAGYVENYHLFPTEKGTPQGSPISPIIGNMALNGLENALAMRFYSRSDGTIDKSHQNRHKVNCARFADD</sequence>
<dbReference type="PANTHER" id="PTHR34047">
    <property type="entry name" value="NUCLEAR INTRON MATURASE 1, MITOCHONDRIAL-RELATED"/>
    <property type="match status" value="1"/>
</dbReference>
<dbReference type="RefSeq" id="WP_048066576.1">
    <property type="nucleotide sequence ID" value="NZ_DUJU01000056.1"/>
</dbReference>
<reference evidence="2" key="1">
    <citation type="journal article" date="2020" name="bioRxiv">
        <title>A rank-normalized archaeal taxonomy based on genome phylogeny resolves widespread incomplete and uneven classifications.</title>
        <authorList>
            <person name="Rinke C."/>
            <person name="Chuvochina M."/>
            <person name="Mussig A.J."/>
            <person name="Chaumeil P.-A."/>
            <person name="Waite D.W."/>
            <person name="Whitman W.B."/>
            <person name="Parks D.H."/>
            <person name="Hugenholtz P."/>
        </authorList>
    </citation>
    <scope>NUCLEOTIDE SEQUENCE</scope>
    <source>
        <strain evidence="2">UBA8876</strain>
    </source>
</reference>
<dbReference type="PANTHER" id="PTHR34047:SF8">
    <property type="entry name" value="PROTEIN YKFC"/>
    <property type="match status" value="1"/>
</dbReference>
<dbReference type="AlphaFoldDB" id="A0A832VY29"/>
<feature type="domain" description="Reverse transcriptase" evidence="1">
    <location>
        <begin position="100"/>
        <end position="289"/>
    </location>
</feature>
<keyword evidence="2" id="KW-0548">Nucleotidyltransferase</keyword>
<proteinExistence type="predicted"/>
<evidence type="ECO:0000259" key="1">
    <source>
        <dbReference type="PROSITE" id="PS50878"/>
    </source>
</evidence>
<dbReference type="InterPro" id="IPR051083">
    <property type="entry name" value="GrpII_Intron_Splice-Mob/Def"/>
</dbReference>
<dbReference type="InterPro" id="IPR025960">
    <property type="entry name" value="RVT_N"/>
</dbReference>
<comment type="caution">
    <text evidence="2">The sequence shown here is derived from an EMBL/GenBank/DDBJ whole genome shotgun (WGS) entry which is preliminary data.</text>
</comment>
<dbReference type="CDD" id="cd01651">
    <property type="entry name" value="RT_G2_intron"/>
    <property type="match status" value="1"/>
</dbReference>
<name>A0A832VY29_9EURY</name>
<feature type="non-terminal residue" evidence="2">
    <location>
        <position position="289"/>
    </location>
</feature>
<dbReference type="GO" id="GO:0003964">
    <property type="term" value="F:RNA-directed DNA polymerase activity"/>
    <property type="evidence" value="ECO:0007669"/>
    <property type="project" value="UniProtKB-KW"/>
</dbReference>
<dbReference type="InterPro" id="IPR043502">
    <property type="entry name" value="DNA/RNA_pol_sf"/>
</dbReference>
<dbReference type="InterPro" id="IPR000477">
    <property type="entry name" value="RT_dom"/>
</dbReference>
<dbReference type="Proteomes" id="UP000600774">
    <property type="component" value="Unassembled WGS sequence"/>
</dbReference>